<proteinExistence type="predicted"/>
<name>A0A0D8XM99_DICVI</name>
<dbReference type="SUPFAM" id="SSF53927">
    <property type="entry name" value="Cytidine deaminase-like"/>
    <property type="match status" value="1"/>
</dbReference>
<dbReference type="GO" id="GO:0003824">
    <property type="term" value="F:catalytic activity"/>
    <property type="evidence" value="ECO:0007669"/>
    <property type="project" value="InterPro"/>
</dbReference>
<gene>
    <name evidence="1" type="ORF">DICVIV_10468</name>
</gene>
<keyword evidence="2" id="KW-1185">Reference proteome</keyword>
<dbReference type="Gene3D" id="3.40.140.10">
    <property type="entry name" value="Cytidine Deaminase, domain 2"/>
    <property type="match status" value="1"/>
</dbReference>
<protein>
    <submittedName>
        <fullName evidence="1">Cytidine deaminase domain protein</fullName>
    </submittedName>
</protein>
<sequence>MDELVYPCGICRQFLMEFGDIQVILGSSLGKSTSYSSIMDLLPYAFTPKSLGKHASKSDSVEK</sequence>
<dbReference type="InterPro" id="IPR016193">
    <property type="entry name" value="Cytidine_deaminase-like"/>
</dbReference>
<dbReference type="EMBL" id="KN716552">
    <property type="protein sequence ID" value="KJH43511.1"/>
    <property type="molecule type" value="Genomic_DNA"/>
</dbReference>
<dbReference type="Proteomes" id="UP000053766">
    <property type="component" value="Unassembled WGS sequence"/>
</dbReference>
<dbReference type="AlphaFoldDB" id="A0A0D8XM99"/>
<dbReference type="STRING" id="29172.A0A0D8XM99"/>
<evidence type="ECO:0000313" key="2">
    <source>
        <dbReference type="Proteomes" id="UP000053766"/>
    </source>
</evidence>
<reference evidence="2" key="2">
    <citation type="journal article" date="2016" name="Sci. Rep.">
        <title>Dictyocaulus viviparus genome, variome and transcriptome elucidate lungworm biology and support future intervention.</title>
        <authorList>
            <person name="McNulty S.N."/>
            <person name="Strube C."/>
            <person name="Rosa B.A."/>
            <person name="Martin J.C."/>
            <person name="Tyagi R."/>
            <person name="Choi Y.J."/>
            <person name="Wang Q."/>
            <person name="Hallsworth Pepin K."/>
            <person name="Zhang X."/>
            <person name="Ozersky P."/>
            <person name="Wilson R.K."/>
            <person name="Sternberg P.W."/>
            <person name="Gasser R.B."/>
            <person name="Mitreva M."/>
        </authorList>
    </citation>
    <scope>NUCLEOTIDE SEQUENCE [LARGE SCALE GENOMIC DNA]</scope>
    <source>
        <strain evidence="2">HannoverDv2000</strain>
    </source>
</reference>
<evidence type="ECO:0000313" key="1">
    <source>
        <dbReference type="EMBL" id="KJH43511.1"/>
    </source>
</evidence>
<reference evidence="1 2" key="1">
    <citation type="submission" date="2013-11" db="EMBL/GenBank/DDBJ databases">
        <title>Draft genome of the bovine lungworm Dictyocaulus viviparus.</title>
        <authorList>
            <person name="Mitreva M."/>
        </authorList>
    </citation>
    <scope>NUCLEOTIDE SEQUENCE [LARGE SCALE GENOMIC DNA]</scope>
    <source>
        <strain evidence="1 2">HannoverDv2000</strain>
    </source>
</reference>
<accession>A0A0D8XM99</accession>
<organism evidence="1 2">
    <name type="scientific">Dictyocaulus viviparus</name>
    <name type="common">Bovine lungworm</name>
    <dbReference type="NCBI Taxonomy" id="29172"/>
    <lineage>
        <taxon>Eukaryota</taxon>
        <taxon>Metazoa</taxon>
        <taxon>Ecdysozoa</taxon>
        <taxon>Nematoda</taxon>
        <taxon>Chromadorea</taxon>
        <taxon>Rhabditida</taxon>
        <taxon>Rhabditina</taxon>
        <taxon>Rhabditomorpha</taxon>
        <taxon>Strongyloidea</taxon>
        <taxon>Metastrongylidae</taxon>
        <taxon>Dictyocaulus</taxon>
    </lineage>
</organism>